<proteinExistence type="predicted"/>
<comment type="caution">
    <text evidence="3">The sequence shown here is derived from an EMBL/GenBank/DDBJ whole genome shotgun (WGS) entry which is preliminary data.</text>
</comment>
<protein>
    <submittedName>
        <fullName evidence="3">Uncharacterized protein</fullName>
    </submittedName>
</protein>
<evidence type="ECO:0000256" key="1">
    <source>
        <dbReference type="SAM" id="MobiDB-lite"/>
    </source>
</evidence>
<dbReference type="Proteomes" id="UP001596540">
    <property type="component" value="Unassembled WGS sequence"/>
</dbReference>
<evidence type="ECO:0000313" key="4">
    <source>
        <dbReference type="Proteomes" id="UP001596540"/>
    </source>
</evidence>
<dbReference type="EMBL" id="JBHTBH010000003">
    <property type="protein sequence ID" value="MFC7327473.1"/>
    <property type="molecule type" value="Genomic_DNA"/>
</dbReference>
<gene>
    <name evidence="3" type="ORF">ACFQRF_06930</name>
</gene>
<keyword evidence="2" id="KW-0472">Membrane</keyword>
<feature type="transmembrane region" description="Helical" evidence="2">
    <location>
        <begin position="68"/>
        <end position="86"/>
    </location>
</feature>
<organism evidence="3 4">
    <name type="scientific">Marinactinospora rubrisoli</name>
    <dbReference type="NCBI Taxonomy" id="2715399"/>
    <lineage>
        <taxon>Bacteria</taxon>
        <taxon>Bacillati</taxon>
        <taxon>Actinomycetota</taxon>
        <taxon>Actinomycetes</taxon>
        <taxon>Streptosporangiales</taxon>
        <taxon>Nocardiopsidaceae</taxon>
        <taxon>Marinactinospora</taxon>
    </lineage>
</organism>
<reference evidence="4" key="1">
    <citation type="journal article" date="2019" name="Int. J. Syst. Evol. Microbiol.">
        <title>The Global Catalogue of Microorganisms (GCM) 10K type strain sequencing project: providing services to taxonomists for standard genome sequencing and annotation.</title>
        <authorList>
            <consortium name="The Broad Institute Genomics Platform"/>
            <consortium name="The Broad Institute Genome Sequencing Center for Infectious Disease"/>
            <person name="Wu L."/>
            <person name="Ma J."/>
        </authorList>
    </citation>
    <scope>NUCLEOTIDE SEQUENCE [LARGE SCALE GENOMIC DNA]</scope>
    <source>
        <strain evidence="4">CGMCC 4.7382</strain>
    </source>
</reference>
<feature type="region of interest" description="Disordered" evidence="1">
    <location>
        <begin position="137"/>
        <end position="213"/>
    </location>
</feature>
<keyword evidence="4" id="KW-1185">Reference proteome</keyword>
<feature type="transmembrane region" description="Helical" evidence="2">
    <location>
        <begin position="106"/>
        <end position="127"/>
    </location>
</feature>
<dbReference type="RefSeq" id="WP_379869817.1">
    <property type="nucleotide sequence ID" value="NZ_JBHTBH010000003.1"/>
</dbReference>
<sequence length="213" mass="22133">MFRHPLGLLAGIMITPALWAGTGWSVSELQPLLAARDYGNGMLLTSVAVLIVVGIVVGLLAGSRLSPLAAFVSGGAILAASVWPLLDYASMNRLVPDVLAAGSMLHPLGPALPVNVVVGTLLFISALMPSRWRSRRRAADPGLTPPAAGPAEAGGVDRAPGQRTAPAYPEPDLDEHAKTTTPFRRTGDGFEPAPWPEAPGDDAPTRALGDDPR</sequence>
<evidence type="ECO:0000313" key="3">
    <source>
        <dbReference type="EMBL" id="MFC7327473.1"/>
    </source>
</evidence>
<name>A0ABW2KDW5_9ACTN</name>
<evidence type="ECO:0000256" key="2">
    <source>
        <dbReference type="SAM" id="Phobius"/>
    </source>
</evidence>
<keyword evidence="2" id="KW-0812">Transmembrane</keyword>
<feature type="transmembrane region" description="Helical" evidence="2">
    <location>
        <begin position="41"/>
        <end position="61"/>
    </location>
</feature>
<keyword evidence="2" id="KW-1133">Transmembrane helix</keyword>
<accession>A0ABW2KDW5</accession>